<accession>A0A1I1PP89</accession>
<sequence>MIASTFHLARLLLAWLGCYLFFCILANETIFEPLDRDPGGYFAVVALLLGTWVASGVFSHIRRVRLVAGALNGSTLSNRQRRQIEIPFEAGEAFDLIDAAIRELPGAEIVDSARDSLQVRAKVTRIDPYGGNDRNTGERHVASWALDHFGARRNQILATVTPNGDDAGSVTLICEPENAAWTDLFLVDHGTNLENAEAIARAITRRVAARRRGEQAQVRQSATEKELTVAKLNLLHAQVEPHFLYNTLASAQVLTRSDPARADEMLGNLIQYLRHSLPRTEDAPSTIGEELERARAYLDILKIRMGPRLQLQVDIPDALRGVLFPTMMLQTLVENAIKHGLEPKPGGGTVWILARQVDSAVAVTVADDGRGFTAEGGGTGVGLRNVRERLRLAYGNAASFSIVANFPSGVAATIMVPNAVNSTADAVGGHHA</sequence>
<reference evidence="4" key="1">
    <citation type="submission" date="2016-10" db="EMBL/GenBank/DDBJ databases">
        <authorList>
            <person name="Varghese N."/>
            <person name="Submissions S."/>
        </authorList>
    </citation>
    <scope>NUCLEOTIDE SEQUENCE [LARGE SCALE GENOMIC DNA]</scope>
    <source>
        <strain evidence="4">CGMCC 1.12041</strain>
    </source>
</reference>
<dbReference type="InterPro" id="IPR003594">
    <property type="entry name" value="HATPase_dom"/>
</dbReference>
<dbReference type="Proteomes" id="UP000198639">
    <property type="component" value="Unassembled WGS sequence"/>
</dbReference>
<dbReference type="GO" id="GO:0016020">
    <property type="term" value="C:membrane"/>
    <property type="evidence" value="ECO:0007669"/>
    <property type="project" value="InterPro"/>
</dbReference>
<protein>
    <submittedName>
        <fullName evidence="3">Histidine kinase</fullName>
    </submittedName>
</protein>
<feature type="domain" description="Histidine kinase/HSP90-like ATPase" evidence="2">
    <location>
        <begin position="324"/>
        <end position="420"/>
    </location>
</feature>
<dbReference type="PANTHER" id="PTHR34220:SF9">
    <property type="entry name" value="SIGNAL TRANSDUCTION HISTIDINE KINASE INTERNAL REGION DOMAIN-CONTAINING PROTEIN"/>
    <property type="match status" value="1"/>
</dbReference>
<proteinExistence type="predicted"/>
<evidence type="ECO:0000313" key="4">
    <source>
        <dbReference type="Proteomes" id="UP000198639"/>
    </source>
</evidence>
<dbReference type="RefSeq" id="WP_091875215.1">
    <property type="nucleotide sequence ID" value="NZ_FOLD01000016.1"/>
</dbReference>
<keyword evidence="1" id="KW-1133">Transmembrane helix</keyword>
<dbReference type="SUPFAM" id="SSF55874">
    <property type="entry name" value="ATPase domain of HSP90 chaperone/DNA topoisomerase II/histidine kinase"/>
    <property type="match status" value="1"/>
</dbReference>
<dbReference type="PANTHER" id="PTHR34220">
    <property type="entry name" value="SENSOR HISTIDINE KINASE YPDA"/>
    <property type="match status" value="1"/>
</dbReference>
<keyword evidence="1" id="KW-0472">Membrane</keyword>
<dbReference type="InterPro" id="IPR050640">
    <property type="entry name" value="Bact_2-comp_sensor_kinase"/>
</dbReference>
<feature type="transmembrane region" description="Helical" evidence="1">
    <location>
        <begin position="42"/>
        <end position="61"/>
    </location>
</feature>
<keyword evidence="3" id="KW-0418">Kinase</keyword>
<name>A0A1I1PP89_9BURK</name>
<dbReference type="InterPro" id="IPR010559">
    <property type="entry name" value="Sig_transdc_His_kin_internal"/>
</dbReference>
<dbReference type="OrthoDB" id="2514702at2"/>
<keyword evidence="1" id="KW-0812">Transmembrane</keyword>
<evidence type="ECO:0000313" key="3">
    <source>
        <dbReference type="EMBL" id="SFD09468.1"/>
    </source>
</evidence>
<dbReference type="GO" id="GO:0000155">
    <property type="term" value="F:phosphorelay sensor kinase activity"/>
    <property type="evidence" value="ECO:0007669"/>
    <property type="project" value="InterPro"/>
</dbReference>
<dbReference type="Pfam" id="PF06580">
    <property type="entry name" value="His_kinase"/>
    <property type="match status" value="1"/>
</dbReference>
<evidence type="ECO:0000259" key="2">
    <source>
        <dbReference type="SMART" id="SM00387"/>
    </source>
</evidence>
<dbReference type="Pfam" id="PF02518">
    <property type="entry name" value="HATPase_c"/>
    <property type="match status" value="1"/>
</dbReference>
<dbReference type="SMART" id="SM00387">
    <property type="entry name" value="HATPase_c"/>
    <property type="match status" value="1"/>
</dbReference>
<organism evidence="3 4">
    <name type="scientific">Massilia yuzhufengensis</name>
    <dbReference type="NCBI Taxonomy" id="1164594"/>
    <lineage>
        <taxon>Bacteria</taxon>
        <taxon>Pseudomonadati</taxon>
        <taxon>Pseudomonadota</taxon>
        <taxon>Betaproteobacteria</taxon>
        <taxon>Burkholderiales</taxon>
        <taxon>Oxalobacteraceae</taxon>
        <taxon>Telluria group</taxon>
        <taxon>Massilia</taxon>
    </lineage>
</organism>
<dbReference type="EMBL" id="FOLD01000016">
    <property type="protein sequence ID" value="SFD09468.1"/>
    <property type="molecule type" value="Genomic_DNA"/>
</dbReference>
<evidence type="ECO:0000256" key="1">
    <source>
        <dbReference type="SAM" id="Phobius"/>
    </source>
</evidence>
<keyword evidence="4" id="KW-1185">Reference proteome</keyword>
<dbReference type="Gene3D" id="3.30.565.10">
    <property type="entry name" value="Histidine kinase-like ATPase, C-terminal domain"/>
    <property type="match status" value="1"/>
</dbReference>
<dbReference type="InterPro" id="IPR036890">
    <property type="entry name" value="HATPase_C_sf"/>
</dbReference>
<keyword evidence="3" id="KW-0808">Transferase</keyword>
<dbReference type="STRING" id="1164594.SAMN05216204_11610"/>
<gene>
    <name evidence="3" type="ORF">SAMN05216204_11610</name>
</gene>
<dbReference type="AlphaFoldDB" id="A0A1I1PP89"/>